<keyword evidence="1" id="KW-0472">Membrane</keyword>
<keyword evidence="1" id="KW-1133">Transmembrane helix</keyword>
<comment type="caution">
    <text evidence="2">The sequence shown here is derived from an EMBL/GenBank/DDBJ whole genome shotgun (WGS) entry which is preliminary data.</text>
</comment>
<dbReference type="Proteomes" id="UP000624419">
    <property type="component" value="Unassembled WGS sequence"/>
</dbReference>
<keyword evidence="3" id="KW-1185">Reference proteome</keyword>
<sequence>MLIKLFNRKYKNIAKEARQNCILYCYYMALIVFDKESDFDINYSRGLEAFNFIDKELGNEETENLDFKSSSLVSWLKSDGYIYSLIACKEKTFYQYLLNDLGGRTPIFSIRYLLKKYRKSKSIAKKKDQTLPLRESSKETKKRINKKIKKHRDTKVREEAISRYGNIKLPKVNLALVSSVSTILILASSLYYNKELFSSLNLPIEGILTPSDYIYSSFTFIIYLFFSLLISAIFIILMLKNLITNEIKEETFGLTSDKQKNELSLVASVIIFLNSSALLLLFHDLEKAQTALDTLLPLNITLVVIYFLKKAPFHFFEKPRRAYMLFLTLILFISATYNKTQYEIKRIVRESSNSRFEIKRKSNNKYYDLIKSTEKYVIIRNKDQSFTLIPNADVSEIKRKH</sequence>
<feature type="transmembrane region" description="Helical" evidence="1">
    <location>
        <begin position="320"/>
        <end position="337"/>
    </location>
</feature>
<accession>A0ABR8LMC1</accession>
<dbReference type="EMBL" id="JABBXD010000002">
    <property type="protein sequence ID" value="MBD3585537.1"/>
    <property type="molecule type" value="Genomic_DNA"/>
</dbReference>
<keyword evidence="1" id="KW-0812">Transmembrane</keyword>
<feature type="transmembrane region" description="Helical" evidence="1">
    <location>
        <begin position="213"/>
        <end position="239"/>
    </location>
</feature>
<feature type="transmembrane region" description="Helical" evidence="1">
    <location>
        <begin position="263"/>
        <end position="282"/>
    </location>
</feature>
<proteinExistence type="predicted"/>
<gene>
    <name evidence="2" type="ORF">HHX48_07315</name>
</gene>
<evidence type="ECO:0000313" key="3">
    <source>
        <dbReference type="Proteomes" id="UP000624419"/>
    </source>
</evidence>
<dbReference type="RefSeq" id="WP_191023645.1">
    <property type="nucleotide sequence ID" value="NZ_JABBXD010000002.1"/>
</dbReference>
<reference evidence="2 3" key="1">
    <citation type="submission" date="2020-04" db="EMBL/GenBank/DDBJ databases">
        <title>Salinimonas sp. HHU 13199.</title>
        <authorList>
            <person name="Cui X."/>
            <person name="Zhang D."/>
        </authorList>
    </citation>
    <scope>NUCLEOTIDE SEQUENCE [LARGE SCALE GENOMIC DNA]</scope>
    <source>
        <strain evidence="2 3">HHU 13199</strain>
    </source>
</reference>
<feature type="transmembrane region" description="Helical" evidence="1">
    <location>
        <begin position="172"/>
        <end position="193"/>
    </location>
</feature>
<name>A0ABR8LMC1_9ALTE</name>
<evidence type="ECO:0000256" key="1">
    <source>
        <dbReference type="SAM" id="Phobius"/>
    </source>
</evidence>
<organism evidence="2 3">
    <name type="scientific">Salinimonas profundi</name>
    <dbReference type="NCBI Taxonomy" id="2729140"/>
    <lineage>
        <taxon>Bacteria</taxon>
        <taxon>Pseudomonadati</taxon>
        <taxon>Pseudomonadota</taxon>
        <taxon>Gammaproteobacteria</taxon>
        <taxon>Alteromonadales</taxon>
        <taxon>Alteromonadaceae</taxon>
        <taxon>Alteromonas/Salinimonas group</taxon>
        <taxon>Salinimonas</taxon>
    </lineage>
</organism>
<evidence type="ECO:0000313" key="2">
    <source>
        <dbReference type="EMBL" id="MBD3585537.1"/>
    </source>
</evidence>
<protein>
    <submittedName>
        <fullName evidence="2">Uncharacterized protein</fullName>
    </submittedName>
</protein>